<name>A0ABT7YEU3_9BACT</name>
<evidence type="ECO:0000256" key="1">
    <source>
        <dbReference type="SAM" id="SignalP"/>
    </source>
</evidence>
<evidence type="ECO:0000313" key="2">
    <source>
        <dbReference type="EMBL" id="MDN3205042.1"/>
    </source>
</evidence>
<feature type="signal peptide" evidence="1">
    <location>
        <begin position="1"/>
        <end position="21"/>
    </location>
</feature>
<keyword evidence="1" id="KW-0732">Signal</keyword>
<organism evidence="2 3">
    <name type="scientific">Algoriphagus sediminis</name>
    <dbReference type="NCBI Taxonomy" id="3057113"/>
    <lineage>
        <taxon>Bacteria</taxon>
        <taxon>Pseudomonadati</taxon>
        <taxon>Bacteroidota</taxon>
        <taxon>Cytophagia</taxon>
        <taxon>Cytophagales</taxon>
        <taxon>Cyclobacteriaceae</taxon>
        <taxon>Algoriphagus</taxon>
    </lineage>
</organism>
<protein>
    <submittedName>
        <fullName evidence="2">Uncharacterized protein</fullName>
    </submittedName>
</protein>
<comment type="caution">
    <text evidence="2">The sequence shown here is derived from an EMBL/GenBank/DDBJ whole genome shotgun (WGS) entry which is preliminary data.</text>
</comment>
<dbReference type="EMBL" id="JAUEPH010000005">
    <property type="protein sequence ID" value="MDN3205042.1"/>
    <property type="molecule type" value="Genomic_DNA"/>
</dbReference>
<dbReference type="Proteomes" id="UP001171916">
    <property type="component" value="Unassembled WGS sequence"/>
</dbReference>
<keyword evidence="3" id="KW-1185">Reference proteome</keyword>
<dbReference type="RefSeq" id="WP_290000897.1">
    <property type="nucleotide sequence ID" value="NZ_JAUEPH010000005.1"/>
</dbReference>
<feature type="chain" id="PRO_5045801805" evidence="1">
    <location>
        <begin position="22"/>
        <end position="165"/>
    </location>
</feature>
<accession>A0ABT7YEU3</accession>
<sequence>MKKILSVLVLVFLAGSIYGQSSEPSIFATGIEGCYSNYYITFHDRGAMVVPDGEHEVVMSVINQGRSECFMAKAVVENGVIVAPISVQKENGTYVRAERMFKSIDPDWLEEQDPETINAITDGMSALVKTQEGYWIRLFFHTFIHPNNGGNKKAPPASELLKSGE</sequence>
<reference evidence="2" key="1">
    <citation type="submission" date="2023-06" db="EMBL/GenBank/DDBJ databases">
        <title>Robiginitalea aurantiacus sp. nov. and Algoriphagus sediminis sp. nov., isolated from coastal sediment.</title>
        <authorList>
            <person name="Zhou Z.Y."/>
            <person name="An J."/>
            <person name="Jia Y.W."/>
            <person name="Du Z.J."/>
        </authorList>
    </citation>
    <scope>NUCLEOTIDE SEQUENCE</scope>
    <source>
        <strain evidence="2">C2-7</strain>
    </source>
</reference>
<evidence type="ECO:0000313" key="3">
    <source>
        <dbReference type="Proteomes" id="UP001171916"/>
    </source>
</evidence>
<gene>
    <name evidence="2" type="ORF">QVH07_12835</name>
</gene>
<proteinExistence type="predicted"/>